<evidence type="ECO:0000256" key="3">
    <source>
        <dbReference type="ARBA" id="ARBA00022801"/>
    </source>
</evidence>
<evidence type="ECO:0000256" key="4">
    <source>
        <dbReference type="SAM" id="MobiDB-lite"/>
    </source>
</evidence>
<dbReference type="EMBL" id="CP144913">
    <property type="protein sequence ID" value="WXB75755.1"/>
    <property type="molecule type" value="Genomic_DNA"/>
</dbReference>
<protein>
    <submittedName>
        <fullName evidence="6">Ubiquitin-like domain-containing protein</fullName>
    </submittedName>
</protein>
<dbReference type="Pfam" id="PF07501">
    <property type="entry name" value="G5"/>
    <property type="match status" value="1"/>
</dbReference>
<dbReference type="InterPro" id="IPR023346">
    <property type="entry name" value="Lysozyme-like_dom_sf"/>
</dbReference>
<dbReference type="Gene3D" id="2.20.230.10">
    <property type="entry name" value="Resuscitation-promoting factor rpfb"/>
    <property type="match status" value="1"/>
</dbReference>
<feature type="compositionally biased region" description="Basic and acidic residues" evidence="4">
    <location>
        <begin position="227"/>
        <end position="237"/>
    </location>
</feature>
<accession>A0ABZ2MFN7</accession>
<dbReference type="Proteomes" id="UP001382727">
    <property type="component" value="Chromosome"/>
</dbReference>
<evidence type="ECO:0000256" key="1">
    <source>
        <dbReference type="ARBA" id="ARBA00010830"/>
    </source>
</evidence>
<organism evidence="6 7">
    <name type="scientific">Janibacter alittae</name>
    <dbReference type="NCBI Taxonomy" id="3115209"/>
    <lineage>
        <taxon>Bacteria</taxon>
        <taxon>Bacillati</taxon>
        <taxon>Actinomycetota</taxon>
        <taxon>Actinomycetes</taxon>
        <taxon>Micrococcales</taxon>
        <taxon>Intrasporangiaceae</taxon>
        <taxon>Janibacter</taxon>
    </lineage>
</organism>
<feature type="region of interest" description="Disordered" evidence="4">
    <location>
        <begin position="207"/>
        <end position="247"/>
    </location>
</feature>
<reference evidence="6 7" key="1">
    <citation type="submission" date="2024-02" db="EMBL/GenBank/DDBJ databases">
        <title>Janibacter sp. nov., isolated from gut of marine sandworm.</title>
        <authorList>
            <person name="Kim B."/>
            <person name="Jun M.O."/>
            <person name="Shin N.-R."/>
        </authorList>
    </citation>
    <scope>NUCLEOTIDE SEQUENCE [LARGE SCALE GENOMIC DNA]</scope>
    <source>
        <strain evidence="6 7">A1S7</strain>
    </source>
</reference>
<evidence type="ECO:0000259" key="5">
    <source>
        <dbReference type="PROSITE" id="PS51109"/>
    </source>
</evidence>
<dbReference type="PANTHER" id="PTHR39160">
    <property type="entry name" value="CELL WALL-BINDING PROTEIN YOCH"/>
    <property type="match status" value="1"/>
</dbReference>
<dbReference type="InterPro" id="IPR011098">
    <property type="entry name" value="G5_dom"/>
</dbReference>
<feature type="region of interest" description="Disordered" evidence="4">
    <location>
        <begin position="274"/>
        <end position="326"/>
    </location>
</feature>
<name>A0ABZ2MFN7_9MICO</name>
<evidence type="ECO:0000313" key="7">
    <source>
        <dbReference type="Proteomes" id="UP001382727"/>
    </source>
</evidence>
<keyword evidence="7" id="KW-1185">Reference proteome</keyword>
<dbReference type="SMART" id="SM01208">
    <property type="entry name" value="G5"/>
    <property type="match status" value="1"/>
</dbReference>
<keyword evidence="3" id="KW-0378">Hydrolase</keyword>
<sequence length="404" mass="42260">MSSLAIRRITQAGVVGALAIGVSGVVVMDKSVALSVDGDTSTVHAFGGTVGDVLDKQGIDIKKHDVVTPSVETPVENDQTIVVRYGRKLSLTVDGQERTYWTTATTVGQALKELGIRGGEDAKLSASRSQTIGRQGLDLKVNTPKDITFVVAGKKSTETVTAGTVEDALKEAKIAFDSNDRIKPGADARLRDDMKVTLDRIERKTTTKKQSLPFTTETTKDSSLTEGTRKVEREGKNGTESVTLEVTYKNGDEVRTKETGSTVTAKPVSKIVVVGTKAEPAPKPEPASTSSSSRSSSSRSASGGSSSSSSPSSSSSSSTSSSGAGLNLARSGMWDRIAQCESTGNWSINTGNGYYGGLQFDSGTWLGAGGGDFAPRADLASRAEQITVANRVYASRGTSPWGCA</sequence>
<dbReference type="Pfam" id="PF06737">
    <property type="entry name" value="Transglycosylas"/>
    <property type="match status" value="1"/>
</dbReference>
<dbReference type="CDD" id="cd13925">
    <property type="entry name" value="RPF"/>
    <property type="match status" value="1"/>
</dbReference>
<dbReference type="Gene3D" id="1.10.530.10">
    <property type="match status" value="1"/>
</dbReference>
<dbReference type="InterPro" id="IPR051933">
    <property type="entry name" value="Resuscitation_pf_RpfB"/>
</dbReference>
<feature type="domain" description="G5" evidence="5">
    <location>
        <begin position="198"/>
        <end position="278"/>
    </location>
</feature>
<dbReference type="PROSITE" id="PS51109">
    <property type="entry name" value="G5"/>
    <property type="match status" value="1"/>
</dbReference>
<dbReference type="InterPro" id="IPR010618">
    <property type="entry name" value="RPF"/>
</dbReference>
<evidence type="ECO:0000313" key="6">
    <source>
        <dbReference type="EMBL" id="WXB75755.1"/>
    </source>
</evidence>
<feature type="compositionally biased region" description="Polar residues" evidence="4">
    <location>
        <begin position="208"/>
        <end position="226"/>
    </location>
</feature>
<proteinExistence type="inferred from homology"/>
<dbReference type="Pfam" id="PF03990">
    <property type="entry name" value="DUF348"/>
    <property type="match status" value="3"/>
</dbReference>
<dbReference type="InterPro" id="IPR007137">
    <property type="entry name" value="DUF348"/>
</dbReference>
<dbReference type="SUPFAM" id="SSF53955">
    <property type="entry name" value="Lysozyme-like"/>
    <property type="match status" value="1"/>
</dbReference>
<comment type="similarity">
    <text evidence="1">Belongs to the transglycosylase family. Rpf subfamily.</text>
</comment>
<evidence type="ECO:0000256" key="2">
    <source>
        <dbReference type="ARBA" id="ARBA00022729"/>
    </source>
</evidence>
<feature type="compositionally biased region" description="Low complexity" evidence="4">
    <location>
        <begin position="286"/>
        <end position="322"/>
    </location>
</feature>
<dbReference type="PANTHER" id="PTHR39160:SF4">
    <property type="entry name" value="RESUSCITATION-PROMOTING FACTOR RPFB"/>
    <property type="match status" value="1"/>
</dbReference>
<gene>
    <name evidence="6" type="ORF">V1351_12460</name>
</gene>
<keyword evidence="2" id="KW-0732">Signal</keyword>
<dbReference type="RefSeq" id="WP_338748523.1">
    <property type="nucleotide sequence ID" value="NZ_CP144913.1"/>
</dbReference>